<feature type="transmembrane region" description="Helical" evidence="1">
    <location>
        <begin position="40"/>
        <end position="60"/>
    </location>
</feature>
<protein>
    <submittedName>
        <fullName evidence="2">Uncharacterized protein</fullName>
    </submittedName>
</protein>
<keyword evidence="1" id="KW-1133">Transmembrane helix</keyword>
<feature type="transmembrane region" description="Helical" evidence="1">
    <location>
        <begin position="105"/>
        <end position="122"/>
    </location>
</feature>
<sequence length="143" mass="15486">MLTILDSKTNQLLSANSFVLAATAFLARSGGDTFSGAKAFYILPLVLAMVCLISAAWRIYRIRWGFLDYMHRTNCADPTHGFWLEANALAEECARRTGSMRMVRFFTIAAAATFIFASAAVFREQPSAKPAPIKTGAAAGATP</sequence>
<evidence type="ECO:0000313" key="2">
    <source>
        <dbReference type="EMBL" id="QCI80410.1"/>
    </source>
</evidence>
<evidence type="ECO:0000256" key="1">
    <source>
        <dbReference type="SAM" id="Phobius"/>
    </source>
</evidence>
<dbReference type="RefSeq" id="WP_222873305.1">
    <property type="nucleotide sequence ID" value="NZ_CP039704.1"/>
</dbReference>
<dbReference type="Proteomes" id="UP000298714">
    <property type="component" value="Chromosome"/>
</dbReference>
<reference evidence="3" key="1">
    <citation type="submission" date="2019-04" db="EMBL/GenBank/DDBJ databases">
        <title>Complete genome sequence of Sphingomonas sp. W1-2-3.</title>
        <authorList>
            <person name="Im W.T."/>
        </authorList>
    </citation>
    <scope>NUCLEOTIDE SEQUENCE [LARGE SCALE GENOMIC DNA]</scope>
    <source>
        <strain evidence="3">W1-2-3</strain>
    </source>
</reference>
<keyword evidence="3" id="KW-1185">Reference proteome</keyword>
<evidence type="ECO:0000313" key="3">
    <source>
        <dbReference type="Proteomes" id="UP000298714"/>
    </source>
</evidence>
<dbReference type="KEGG" id="hgn:E6W36_15465"/>
<keyword evidence="1" id="KW-0472">Membrane</keyword>
<keyword evidence="1" id="KW-0812">Transmembrane</keyword>
<name>A0A4D7C838_9SPHN</name>
<dbReference type="AlphaFoldDB" id="A0A4D7C838"/>
<feature type="transmembrane region" description="Helical" evidence="1">
    <location>
        <begin position="12"/>
        <end position="28"/>
    </location>
</feature>
<dbReference type="EMBL" id="CP039704">
    <property type="protein sequence ID" value="QCI80410.1"/>
    <property type="molecule type" value="Genomic_DNA"/>
</dbReference>
<proteinExistence type="predicted"/>
<accession>A0A4D7C838</accession>
<gene>
    <name evidence="2" type="ORF">E6W36_15465</name>
</gene>
<organism evidence="2 3">
    <name type="scientific">Hankyongella ginsenosidimutans</name>
    <dbReference type="NCBI Taxonomy" id="1763828"/>
    <lineage>
        <taxon>Bacteria</taxon>
        <taxon>Pseudomonadati</taxon>
        <taxon>Pseudomonadota</taxon>
        <taxon>Alphaproteobacteria</taxon>
        <taxon>Sphingomonadales</taxon>
        <taxon>Sphingomonadaceae</taxon>
        <taxon>Hankyongella</taxon>
    </lineage>
</organism>